<feature type="region of interest" description="Disordered" evidence="6">
    <location>
        <begin position="677"/>
        <end position="699"/>
    </location>
</feature>
<evidence type="ECO:0000256" key="3">
    <source>
        <dbReference type="ARBA" id="ARBA00023123"/>
    </source>
</evidence>
<keyword evidence="2" id="KW-0963">Cytoplasm</keyword>
<sequence>MSGLMQQLCKLEEQSSQQQQEVAQHREAANQAAEQISGLSLQLSKLEEQGGQQQQEVAQQQETASHVAEQISGVGRQLSKLEEQGSQQQQEVAQKLAAVQQDLAMQLATAQEQAQAAQQDSMAKLAELEKWRQEGSARLAELERWQQEVSAKQQAVQQDSLAELEKWQQEGSAKLAELERCQQEISAKQQAVQQDSLAELEKWQQEGSARLTELEKWQQEGSAKLTELEQWRAEQQEAARQLAAVQEELAKQEDASAKLAKLETVHAQQQEEGGQVVQEATKQLAELQAQMAAVQQWQTEQHESNKAVQEMTKQLAELQAQLAAVQQVQAEQQKEESKAGAETSTQLSELHRQLAEQQAHQEDGQAAQQHANQLLQSLQEQLESRASQERGMQEQQQQQQQQLADVLAQLQAVQAQLEDKREGTQHTQQESVQQLQDCGKQLAELERRLAEQEGQLKSAVLDPRDVRASLRPGLEAVAAMLEVLGRGPCDGQRRLGMATAAAALQAMAEVPESASSHREFSVAVGAMKQMGMDPSDQAYREGLEAAAAALAAVVKNADTGVHGTDFGAAAAALQSICQVPWDADCRPGVMAGVVGLQAMAEDPKQASHEPGIRAAIAVLHALGCDPGDPDQRQGLAAASTALETMASLPVLPGHAPGLEAASVSLNALRHVAQEAHISQNESAAAESEPAGRQGALRRRVSGAVTATAALEKLGMVPHDELHHPGMLAAAAALRAYAEGPRSSALELSPAEEAKKAYSALRTEAASTALPAMKQQLESLEQQLQQMPAVQEQVQALEKQLQQAQQALGLGLSALGLDEAGLGVPDAAAMPAKQKHFEELAAAVRTLEAKEGKEAALKDSLSQAISALAPKLAEVEQEAKVLKDTCVHKSELKELENFLLDRINTQDSGHEQMRLTLDAIVADITKLAMEHGLSKGLEERKPKDKSLPSSLLQPFTLSTVLRNFMSYSELVERFATLKGLQELANTEKTNSEMARKNEEAILLALKSVDQKFTSQSDSMAKVLIRTARQVDYLHNAIREIPGAEETELPGADPSHPAQMEELHAELDHQPPSAGGAPHPLQAMGAIGRSSGMRALLMQQNEAGENPVDQAMRSINENAAENFAEEAAEEEGNGPDANRSSAPEPRKHISSASAGWAMALKSMKTRQSPAENPQRESAGWNLLQLAAQDVSKDPEPEAPKAEEKQAKVSDGRNKVSTPARPSRYEAGLTDSFSAFLDKPTSSFAPPRKRWLVWDWLLVSKLTAGSFLNVQW</sequence>
<accession>A0A7S3VJE6</accession>
<comment type="subcellular location">
    <subcellularLocation>
        <location evidence="1">Cytoplasm</location>
    </subcellularLocation>
</comment>
<reference evidence="7" key="1">
    <citation type="submission" date="2021-01" db="EMBL/GenBank/DDBJ databases">
        <authorList>
            <person name="Corre E."/>
            <person name="Pelletier E."/>
            <person name="Niang G."/>
            <person name="Scheremetjew M."/>
            <person name="Finn R."/>
            <person name="Kale V."/>
            <person name="Holt S."/>
            <person name="Cochrane G."/>
            <person name="Meng A."/>
            <person name="Brown T."/>
            <person name="Cohen L."/>
        </authorList>
    </citation>
    <scope>NUCLEOTIDE SEQUENCE</scope>
    <source>
        <strain evidence="7">CCMP1320</strain>
    </source>
</reference>
<keyword evidence="4" id="KW-0505">Motor protein</keyword>
<evidence type="ECO:0000256" key="5">
    <source>
        <dbReference type="SAM" id="Coils"/>
    </source>
</evidence>
<evidence type="ECO:0000256" key="2">
    <source>
        <dbReference type="ARBA" id="ARBA00022490"/>
    </source>
</evidence>
<feature type="region of interest" description="Disordered" evidence="6">
    <location>
        <begin position="326"/>
        <end position="369"/>
    </location>
</feature>
<feature type="region of interest" description="Disordered" evidence="6">
    <location>
        <begin position="291"/>
        <end position="310"/>
    </location>
</feature>
<feature type="coiled-coil region" evidence="5">
    <location>
        <begin position="396"/>
        <end position="462"/>
    </location>
</feature>
<keyword evidence="3" id="KW-0518">Myosin</keyword>
<name>A0A7S3VJE6_DUNTE</name>
<dbReference type="PANTHER" id="PTHR46349:SF6">
    <property type="entry name" value="MYOSIN-6-LIKE"/>
    <property type="match status" value="1"/>
</dbReference>
<feature type="coiled-coil region" evidence="5">
    <location>
        <begin position="762"/>
        <end position="806"/>
    </location>
</feature>
<feature type="region of interest" description="Disordered" evidence="6">
    <location>
        <begin position="1"/>
        <end position="33"/>
    </location>
</feature>
<dbReference type="EMBL" id="HBIP01007250">
    <property type="protein sequence ID" value="CAE0488754.1"/>
    <property type="molecule type" value="Transcribed_RNA"/>
</dbReference>
<feature type="region of interest" description="Disordered" evidence="6">
    <location>
        <begin position="50"/>
        <end position="85"/>
    </location>
</feature>
<gene>
    <name evidence="7" type="ORF">DTER00134_LOCUS3824</name>
</gene>
<feature type="compositionally biased region" description="Acidic residues" evidence="6">
    <location>
        <begin position="1121"/>
        <end position="1131"/>
    </location>
</feature>
<feature type="coiled-coil region" evidence="5">
    <location>
        <begin position="100"/>
        <end position="134"/>
    </location>
</feature>
<keyword evidence="5" id="KW-0175">Coiled coil</keyword>
<feature type="compositionally biased region" description="Basic and acidic residues" evidence="6">
    <location>
        <begin position="349"/>
        <end position="363"/>
    </location>
</feature>
<dbReference type="AlphaFoldDB" id="A0A7S3VJE6"/>
<organism evidence="7">
    <name type="scientific">Dunaliella tertiolecta</name>
    <name type="common">Green alga</name>
    <dbReference type="NCBI Taxonomy" id="3047"/>
    <lineage>
        <taxon>Eukaryota</taxon>
        <taxon>Viridiplantae</taxon>
        <taxon>Chlorophyta</taxon>
        <taxon>core chlorophytes</taxon>
        <taxon>Chlorophyceae</taxon>
        <taxon>CS clade</taxon>
        <taxon>Chlamydomonadales</taxon>
        <taxon>Dunaliellaceae</taxon>
        <taxon>Dunaliella</taxon>
    </lineage>
</organism>
<protein>
    <submittedName>
        <fullName evidence="7">Uncharacterized protein</fullName>
    </submittedName>
</protein>
<evidence type="ECO:0000256" key="1">
    <source>
        <dbReference type="ARBA" id="ARBA00004496"/>
    </source>
</evidence>
<dbReference type="GO" id="GO:0005923">
    <property type="term" value="C:bicellular tight junction"/>
    <property type="evidence" value="ECO:0007669"/>
    <property type="project" value="TreeGrafter"/>
</dbReference>
<feature type="compositionally biased region" description="Low complexity" evidence="6">
    <location>
        <begin position="50"/>
        <end position="62"/>
    </location>
</feature>
<evidence type="ECO:0000256" key="6">
    <source>
        <dbReference type="SAM" id="MobiDB-lite"/>
    </source>
</evidence>
<feature type="region of interest" description="Disordered" evidence="6">
    <location>
        <begin position="1121"/>
        <end position="1221"/>
    </location>
</feature>
<feature type="compositionally biased region" description="Basic and acidic residues" evidence="6">
    <location>
        <begin position="1188"/>
        <end position="1211"/>
    </location>
</feature>
<evidence type="ECO:0000313" key="7">
    <source>
        <dbReference type="EMBL" id="CAE0488754.1"/>
    </source>
</evidence>
<proteinExistence type="predicted"/>
<evidence type="ECO:0000256" key="4">
    <source>
        <dbReference type="ARBA" id="ARBA00023175"/>
    </source>
</evidence>
<dbReference type="PANTHER" id="PTHR46349">
    <property type="entry name" value="CINGULIN-LIKE PROTEIN 1-RELATED"/>
    <property type="match status" value="1"/>
</dbReference>